<reference evidence="9 10" key="1">
    <citation type="submission" date="2019-03" db="EMBL/GenBank/DDBJ databases">
        <title>Draft Genome Sequence of Desulfosporosinus fructosivorans Strain 63.6F, Isolated from Marine Sediment in the Baltic Sea.</title>
        <authorList>
            <person name="Hausmann B."/>
            <person name="Vandieken V."/>
            <person name="Pjevac P."/>
            <person name="Schreck K."/>
            <person name="Herbold C.W."/>
            <person name="Loy A."/>
        </authorList>
    </citation>
    <scope>NUCLEOTIDE SEQUENCE [LARGE SCALE GENOMIC DNA]</scope>
    <source>
        <strain evidence="9 10">63.6F</strain>
    </source>
</reference>
<name>A0A4Z0R5V7_9FIRM</name>
<protein>
    <submittedName>
        <fullName evidence="9">Branched-chain amino acid ABC transporter permease</fullName>
    </submittedName>
</protein>
<dbReference type="AlphaFoldDB" id="A0A4Z0R5V7"/>
<gene>
    <name evidence="9" type="ORF">E4K67_13485</name>
</gene>
<keyword evidence="10" id="KW-1185">Reference proteome</keyword>
<evidence type="ECO:0000256" key="1">
    <source>
        <dbReference type="ARBA" id="ARBA00004651"/>
    </source>
</evidence>
<keyword evidence="3" id="KW-0813">Transport</keyword>
<dbReference type="PANTHER" id="PTHR34979:SF1">
    <property type="entry name" value="INNER MEMBRANE PROTEIN YGAZ"/>
    <property type="match status" value="1"/>
</dbReference>
<feature type="transmembrane region" description="Helical" evidence="8">
    <location>
        <begin position="138"/>
        <end position="160"/>
    </location>
</feature>
<comment type="subcellular location">
    <subcellularLocation>
        <location evidence="1">Cell membrane</location>
        <topology evidence="1">Multi-pass membrane protein</topology>
    </subcellularLocation>
</comment>
<evidence type="ECO:0000256" key="2">
    <source>
        <dbReference type="ARBA" id="ARBA00010735"/>
    </source>
</evidence>
<evidence type="ECO:0000256" key="6">
    <source>
        <dbReference type="ARBA" id="ARBA00022989"/>
    </source>
</evidence>
<evidence type="ECO:0000313" key="10">
    <source>
        <dbReference type="Proteomes" id="UP000298460"/>
    </source>
</evidence>
<accession>A0A4Z0R5V7</accession>
<feature type="transmembrane region" description="Helical" evidence="8">
    <location>
        <begin position="75"/>
        <end position="98"/>
    </location>
</feature>
<dbReference type="EMBL" id="SPQQ01000004">
    <property type="protein sequence ID" value="TGE37725.1"/>
    <property type="molecule type" value="Genomic_DNA"/>
</dbReference>
<evidence type="ECO:0000256" key="3">
    <source>
        <dbReference type="ARBA" id="ARBA00022448"/>
    </source>
</evidence>
<dbReference type="Pfam" id="PF03591">
    <property type="entry name" value="AzlC"/>
    <property type="match status" value="1"/>
</dbReference>
<dbReference type="OrthoDB" id="3177005at2"/>
<keyword evidence="4" id="KW-1003">Cell membrane</keyword>
<dbReference type="Proteomes" id="UP000298460">
    <property type="component" value="Unassembled WGS sequence"/>
</dbReference>
<dbReference type="GO" id="GO:1903785">
    <property type="term" value="P:L-valine transmembrane transport"/>
    <property type="evidence" value="ECO:0007669"/>
    <property type="project" value="TreeGrafter"/>
</dbReference>
<feature type="transmembrane region" description="Helical" evidence="8">
    <location>
        <begin position="192"/>
        <end position="209"/>
    </location>
</feature>
<feature type="transmembrane region" description="Helical" evidence="8">
    <location>
        <begin position="49"/>
        <end position="68"/>
    </location>
</feature>
<keyword evidence="5 8" id="KW-0812">Transmembrane</keyword>
<dbReference type="PANTHER" id="PTHR34979">
    <property type="entry name" value="INNER MEMBRANE PROTEIN YGAZ"/>
    <property type="match status" value="1"/>
</dbReference>
<comment type="similarity">
    <text evidence="2">Belongs to the AzlC family.</text>
</comment>
<dbReference type="RefSeq" id="WP_135547514.1">
    <property type="nucleotide sequence ID" value="NZ_SPQQ01000004.1"/>
</dbReference>
<comment type="caution">
    <text evidence="9">The sequence shown here is derived from an EMBL/GenBank/DDBJ whole genome shotgun (WGS) entry which is preliminary data.</text>
</comment>
<dbReference type="InterPro" id="IPR011606">
    <property type="entry name" value="Brnchd-chn_aa_trnsp_permease"/>
</dbReference>
<evidence type="ECO:0000256" key="5">
    <source>
        <dbReference type="ARBA" id="ARBA00022692"/>
    </source>
</evidence>
<evidence type="ECO:0000313" key="9">
    <source>
        <dbReference type="EMBL" id="TGE37725.1"/>
    </source>
</evidence>
<evidence type="ECO:0000256" key="4">
    <source>
        <dbReference type="ARBA" id="ARBA00022475"/>
    </source>
</evidence>
<proteinExistence type="inferred from homology"/>
<sequence>MTSGTSLGVSRGFRYGLQQSLTIVIGYAPVAVTFGILATQFGLTFWEAGLMSFFVYAGAAQFIAIEMIHQGATIWMIGLTTLILNIRHVLMSLSVVPFFPERTIFWSLGLAQGLTDETFVLNTRVLKEVAGEENRRRVMLGINLGAFSSWFIFTILGAVIGKWLPIQFSGFQFALLALFIILTTTSLSRKNYITYLLAAILAVVLKMLIPGKIYLILSVALAAGIGAWWRGKKIPLPIDQPGILQTHNREGG</sequence>
<keyword evidence="6 8" id="KW-1133">Transmembrane helix</keyword>
<organism evidence="9 10">
    <name type="scientific">Desulfosporosinus fructosivorans</name>
    <dbReference type="NCBI Taxonomy" id="2018669"/>
    <lineage>
        <taxon>Bacteria</taxon>
        <taxon>Bacillati</taxon>
        <taxon>Bacillota</taxon>
        <taxon>Clostridia</taxon>
        <taxon>Eubacteriales</taxon>
        <taxon>Desulfitobacteriaceae</taxon>
        <taxon>Desulfosporosinus</taxon>
    </lineage>
</organism>
<feature type="transmembrane region" description="Helical" evidence="8">
    <location>
        <begin position="21"/>
        <end position="43"/>
    </location>
</feature>
<keyword evidence="7 8" id="KW-0472">Membrane</keyword>
<evidence type="ECO:0000256" key="7">
    <source>
        <dbReference type="ARBA" id="ARBA00023136"/>
    </source>
</evidence>
<dbReference type="GO" id="GO:0005886">
    <property type="term" value="C:plasma membrane"/>
    <property type="evidence" value="ECO:0007669"/>
    <property type="project" value="UniProtKB-SubCell"/>
</dbReference>
<feature type="transmembrane region" description="Helical" evidence="8">
    <location>
        <begin position="166"/>
        <end position="185"/>
    </location>
</feature>
<evidence type="ECO:0000256" key="8">
    <source>
        <dbReference type="SAM" id="Phobius"/>
    </source>
</evidence>